<dbReference type="InterPro" id="IPR013320">
    <property type="entry name" value="ConA-like_dom_sf"/>
</dbReference>
<dbReference type="InterPro" id="IPR000757">
    <property type="entry name" value="Beta-glucanase-like"/>
</dbReference>
<evidence type="ECO:0000256" key="1">
    <source>
        <dbReference type="SAM" id="SignalP"/>
    </source>
</evidence>
<reference evidence="3" key="1">
    <citation type="journal article" date="2020" name="Stud. Mycol.">
        <title>101 Dothideomycetes genomes: a test case for predicting lifestyles and emergence of pathogens.</title>
        <authorList>
            <person name="Haridas S."/>
            <person name="Albert R."/>
            <person name="Binder M."/>
            <person name="Bloem J."/>
            <person name="Labutti K."/>
            <person name="Salamov A."/>
            <person name="Andreopoulos B."/>
            <person name="Baker S."/>
            <person name="Barry K."/>
            <person name="Bills G."/>
            <person name="Bluhm B."/>
            <person name="Cannon C."/>
            <person name="Castanera R."/>
            <person name="Culley D."/>
            <person name="Daum C."/>
            <person name="Ezra D."/>
            <person name="Gonzalez J."/>
            <person name="Henrissat B."/>
            <person name="Kuo A."/>
            <person name="Liang C."/>
            <person name="Lipzen A."/>
            <person name="Lutzoni F."/>
            <person name="Magnuson J."/>
            <person name="Mondo S."/>
            <person name="Nolan M."/>
            <person name="Ohm R."/>
            <person name="Pangilinan J."/>
            <person name="Park H.-J."/>
            <person name="Ramirez L."/>
            <person name="Alfaro M."/>
            <person name="Sun H."/>
            <person name="Tritt A."/>
            <person name="Yoshinaga Y."/>
            <person name="Zwiers L.-H."/>
            <person name="Turgeon B."/>
            <person name="Goodwin S."/>
            <person name="Spatafora J."/>
            <person name="Crous P."/>
            <person name="Grigoriev I."/>
        </authorList>
    </citation>
    <scope>NUCLEOTIDE SEQUENCE</scope>
    <source>
        <strain evidence="3">CBS 133067</strain>
    </source>
</reference>
<dbReference type="Proteomes" id="UP000799772">
    <property type="component" value="Unassembled WGS sequence"/>
</dbReference>
<dbReference type="EMBL" id="ML978133">
    <property type="protein sequence ID" value="KAF2094795.1"/>
    <property type="molecule type" value="Genomic_DNA"/>
</dbReference>
<organism evidence="3 4">
    <name type="scientific">Rhizodiscina lignyota</name>
    <dbReference type="NCBI Taxonomy" id="1504668"/>
    <lineage>
        <taxon>Eukaryota</taxon>
        <taxon>Fungi</taxon>
        <taxon>Dikarya</taxon>
        <taxon>Ascomycota</taxon>
        <taxon>Pezizomycotina</taxon>
        <taxon>Dothideomycetes</taxon>
        <taxon>Pleosporomycetidae</taxon>
        <taxon>Aulographales</taxon>
        <taxon>Rhizodiscinaceae</taxon>
        <taxon>Rhizodiscina</taxon>
    </lineage>
</organism>
<dbReference type="OrthoDB" id="4524534at2759"/>
<dbReference type="GO" id="GO:0004553">
    <property type="term" value="F:hydrolase activity, hydrolyzing O-glycosyl compounds"/>
    <property type="evidence" value="ECO:0007669"/>
    <property type="project" value="InterPro"/>
</dbReference>
<dbReference type="Gene3D" id="2.60.120.200">
    <property type="match status" value="1"/>
</dbReference>
<accession>A0A9P4M2P8</accession>
<comment type="caution">
    <text evidence="3">The sequence shown here is derived from an EMBL/GenBank/DDBJ whole genome shotgun (WGS) entry which is preliminary data.</text>
</comment>
<name>A0A9P4M2P8_9PEZI</name>
<feature type="chain" id="PRO_5040144018" description="GH16 domain-containing protein" evidence="1">
    <location>
        <begin position="20"/>
        <end position="259"/>
    </location>
</feature>
<dbReference type="GO" id="GO:0005975">
    <property type="term" value="P:carbohydrate metabolic process"/>
    <property type="evidence" value="ECO:0007669"/>
    <property type="project" value="InterPro"/>
</dbReference>
<feature type="signal peptide" evidence="1">
    <location>
        <begin position="1"/>
        <end position="19"/>
    </location>
</feature>
<evidence type="ECO:0000313" key="4">
    <source>
        <dbReference type="Proteomes" id="UP000799772"/>
    </source>
</evidence>
<evidence type="ECO:0000259" key="2">
    <source>
        <dbReference type="PROSITE" id="PS51762"/>
    </source>
</evidence>
<protein>
    <recommendedName>
        <fullName evidence="2">GH16 domain-containing protein</fullName>
    </recommendedName>
</protein>
<keyword evidence="1" id="KW-0732">Signal</keyword>
<evidence type="ECO:0000313" key="3">
    <source>
        <dbReference type="EMBL" id="KAF2094795.1"/>
    </source>
</evidence>
<dbReference type="AlphaFoldDB" id="A0A9P4M2P8"/>
<sequence length="259" mass="27575">MRLLFAISASFFLVSFCNASVLKPRATTAVIPPNSFSSSTLFSEYWNYNYPWGDSHNGAAIMDSSHVTLNTGSNSVTLTSVYTTGLGTVTSGGSTIQLHYKSGTIYAKPTFTVAAGGGYDISASFIAPTIKGTWPAFWLTAVSGWPPEIDIAEWKGDGLISFNTFNTSTVVKADDVAYPNPSSTHTVKAEVRAESDGSTVKVNFYLDGVLQTTQFGADYIGKAMYLIVDFQMEGSSGSPGPTGNTTYTISDVSAISYNP</sequence>
<dbReference type="SUPFAM" id="SSF49899">
    <property type="entry name" value="Concanavalin A-like lectins/glucanases"/>
    <property type="match status" value="1"/>
</dbReference>
<gene>
    <name evidence="3" type="ORF">NA57DRAFT_79966</name>
</gene>
<dbReference type="PROSITE" id="PS51762">
    <property type="entry name" value="GH16_2"/>
    <property type="match status" value="1"/>
</dbReference>
<proteinExistence type="predicted"/>
<feature type="domain" description="GH16" evidence="2">
    <location>
        <begin position="24"/>
        <end position="259"/>
    </location>
</feature>
<keyword evidence="4" id="KW-1185">Reference proteome</keyword>